<comment type="caution">
    <text evidence="2">The sequence shown here is derived from an EMBL/GenBank/DDBJ whole genome shotgun (WGS) entry which is preliminary data.</text>
</comment>
<evidence type="ECO:0000313" key="2">
    <source>
        <dbReference type="EMBL" id="MCI03282.1"/>
    </source>
</evidence>
<reference evidence="2 3" key="1">
    <citation type="journal article" date="2018" name="Front. Plant Sci.">
        <title>Red Clover (Trifolium pratense) and Zigzag Clover (T. medium) - A Picture of Genomic Similarities and Differences.</title>
        <authorList>
            <person name="Dluhosova J."/>
            <person name="Istvanek J."/>
            <person name="Nedelnik J."/>
            <person name="Repkova J."/>
        </authorList>
    </citation>
    <scope>NUCLEOTIDE SEQUENCE [LARGE SCALE GENOMIC DNA]</scope>
    <source>
        <strain evidence="3">cv. 10/8</strain>
        <tissue evidence="2">Leaf</tissue>
    </source>
</reference>
<dbReference type="Pfam" id="PF03732">
    <property type="entry name" value="Retrotrans_gag"/>
    <property type="match status" value="1"/>
</dbReference>
<sequence length="43" mass="5177">MRLFLANYISDSYKFQMEQKLVELKQGGTTVTEYTRRFNELAR</sequence>
<protein>
    <recommendedName>
        <fullName evidence="1">Retrotransposon gag domain-containing protein</fullName>
    </recommendedName>
</protein>
<dbReference type="EMBL" id="LXQA010051686">
    <property type="protein sequence ID" value="MCI03282.1"/>
    <property type="molecule type" value="Genomic_DNA"/>
</dbReference>
<feature type="domain" description="Retrotransposon gag" evidence="1">
    <location>
        <begin position="2"/>
        <end position="43"/>
    </location>
</feature>
<organism evidence="2 3">
    <name type="scientific">Trifolium medium</name>
    <dbReference type="NCBI Taxonomy" id="97028"/>
    <lineage>
        <taxon>Eukaryota</taxon>
        <taxon>Viridiplantae</taxon>
        <taxon>Streptophyta</taxon>
        <taxon>Embryophyta</taxon>
        <taxon>Tracheophyta</taxon>
        <taxon>Spermatophyta</taxon>
        <taxon>Magnoliopsida</taxon>
        <taxon>eudicotyledons</taxon>
        <taxon>Gunneridae</taxon>
        <taxon>Pentapetalae</taxon>
        <taxon>rosids</taxon>
        <taxon>fabids</taxon>
        <taxon>Fabales</taxon>
        <taxon>Fabaceae</taxon>
        <taxon>Papilionoideae</taxon>
        <taxon>50 kb inversion clade</taxon>
        <taxon>NPAAA clade</taxon>
        <taxon>Hologalegina</taxon>
        <taxon>IRL clade</taxon>
        <taxon>Trifolieae</taxon>
        <taxon>Trifolium</taxon>
    </lineage>
</organism>
<dbReference type="InterPro" id="IPR005162">
    <property type="entry name" value="Retrotrans_gag_dom"/>
</dbReference>
<dbReference type="AlphaFoldDB" id="A0A392NV16"/>
<accession>A0A392NV16</accession>
<evidence type="ECO:0000259" key="1">
    <source>
        <dbReference type="Pfam" id="PF03732"/>
    </source>
</evidence>
<keyword evidence="3" id="KW-1185">Reference proteome</keyword>
<feature type="non-terminal residue" evidence="2">
    <location>
        <position position="43"/>
    </location>
</feature>
<name>A0A392NV16_9FABA</name>
<dbReference type="Proteomes" id="UP000265520">
    <property type="component" value="Unassembled WGS sequence"/>
</dbReference>
<proteinExistence type="predicted"/>
<evidence type="ECO:0000313" key="3">
    <source>
        <dbReference type="Proteomes" id="UP000265520"/>
    </source>
</evidence>